<accession>A0A6J7WJQ2</accession>
<name>A0A6J7WJQ2_9CAUD</name>
<feature type="region of interest" description="Disordered" evidence="1">
    <location>
        <begin position="40"/>
        <end position="69"/>
    </location>
</feature>
<dbReference type="EMBL" id="LR798235">
    <property type="protein sequence ID" value="CAB5212355.1"/>
    <property type="molecule type" value="Genomic_DNA"/>
</dbReference>
<organism evidence="2">
    <name type="scientific">uncultured Caudovirales phage</name>
    <dbReference type="NCBI Taxonomy" id="2100421"/>
    <lineage>
        <taxon>Viruses</taxon>
        <taxon>Duplodnaviria</taxon>
        <taxon>Heunggongvirae</taxon>
        <taxon>Uroviricota</taxon>
        <taxon>Caudoviricetes</taxon>
        <taxon>Peduoviridae</taxon>
        <taxon>Maltschvirus</taxon>
        <taxon>Maltschvirus maltsch</taxon>
    </lineage>
</organism>
<gene>
    <name evidence="2" type="ORF">UFOVP196_5</name>
</gene>
<proteinExistence type="predicted"/>
<sequence>MARTTPNEIKRQHVEIIARLTALQPHLTAAMAALRDAQPGYPTATGGGGAPRLDAAGNPPGLDRYLNQPDPAAHDLRTLIATTAQMLTAAAVVHDIVARWGAPSDNAHEGGVAPRRAMSGGDCVVCGAYCSGAHNDRLRSGLCMPCYQDRRRSTLERGEWMVERRRNLLSERVEDVA</sequence>
<protein>
    <submittedName>
        <fullName evidence="2">Uncharacterized protein</fullName>
    </submittedName>
</protein>
<evidence type="ECO:0000313" key="2">
    <source>
        <dbReference type="EMBL" id="CAB5212355.1"/>
    </source>
</evidence>
<reference evidence="2" key="1">
    <citation type="submission" date="2020-05" db="EMBL/GenBank/DDBJ databases">
        <authorList>
            <person name="Chiriac C."/>
            <person name="Salcher M."/>
            <person name="Ghai R."/>
            <person name="Kavagutti S V."/>
        </authorList>
    </citation>
    <scope>NUCLEOTIDE SEQUENCE</scope>
</reference>
<evidence type="ECO:0000256" key="1">
    <source>
        <dbReference type="SAM" id="MobiDB-lite"/>
    </source>
</evidence>